<dbReference type="Proteomes" id="UP000057213">
    <property type="component" value="Chromosome"/>
</dbReference>
<proteinExistence type="predicted"/>
<evidence type="ECO:0000313" key="2">
    <source>
        <dbReference type="Proteomes" id="UP000057213"/>
    </source>
</evidence>
<accession>A0A0M3T2R0</accession>
<evidence type="ECO:0000313" key="1">
    <source>
        <dbReference type="EMBL" id="ALE03281.1"/>
    </source>
</evidence>
<dbReference type="PATRIC" id="fig|1318743.3.peg.479"/>
<sequence>MSNVVQSKRDMAERWYSYARSIFSSVILLKGGCACSKARDC</sequence>
<dbReference type="AlphaFoldDB" id="A0A0M3T2R0"/>
<keyword evidence="2" id="KW-1185">Reference proteome</keyword>
<dbReference type="KEGG" id="banc:PU02_0467"/>
<protein>
    <submittedName>
        <fullName evidence="1">Uncharacterized protein</fullName>
    </submittedName>
</protein>
<gene>
    <name evidence="1" type="ORF">PU02_0467</name>
</gene>
<organism evidence="1 2">
    <name type="scientific">Bartonella ancashensis</name>
    <dbReference type="NCBI Taxonomy" id="1318743"/>
    <lineage>
        <taxon>Bacteria</taxon>
        <taxon>Pseudomonadati</taxon>
        <taxon>Pseudomonadota</taxon>
        <taxon>Alphaproteobacteria</taxon>
        <taxon>Hyphomicrobiales</taxon>
        <taxon>Bartonellaceae</taxon>
        <taxon>Bartonella</taxon>
    </lineage>
</organism>
<reference evidence="1 2" key="1">
    <citation type="journal article" date="2015" name="Genome Announc.">
        <title>Complete Genome Sequence of Bartonella ancashensis Strain 20.00, Isolated from the Blood of a Patient with Verruga Peruana.</title>
        <authorList>
            <person name="Hang J."/>
            <person name="Mullins K.E."/>
            <person name="Clifford R.J."/>
            <person name="Onmus-Leone F."/>
            <person name="Yang Y."/>
            <person name="Jiang J."/>
            <person name="Leguia M."/>
            <person name="Kasper M.R."/>
            <person name="Maguina C."/>
            <person name="Lesho E.P."/>
            <person name="Jarman R.G."/>
            <person name="Richards A.L."/>
            <person name="Blazes D."/>
        </authorList>
    </citation>
    <scope>NUCLEOTIDE SEQUENCE [LARGE SCALE GENOMIC DNA]</scope>
    <source>
        <strain evidence="1 2">20.00</strain>
    </source>
</reference>
<dbReference type="EMBL" id="CP010401">
    <property type="protein sequence ID" value="ALE03281.1"/>
    <property type="molecule type" value="Genomic_DNA"/>
</dbReference>
<name>A0A0M3T2R0_9HYPH</name>